<gene>
    <name evidence="1" type="ordered locus">BpOF4_03635</name>
</gene>
<dbReference type="STRING" id="398511.BpOF4_03635"/>
<dbReference type="Proteomes" id="UP000001544">
    <property type="component" value="Chromosome"/>
</dbReference>
<dbReference type="RefSeq" id="WP_012960070.1">
    <property type="nucleotide sequence ID" value="NC_013791.2"/>
</dbReference>
<accession>D3FX38</accession>
<reference evidence="1 2" key="1">
    <citation type="journal article" date="2011" name="Environ. Microbiol.">
        <title>Genome of alkaliphilic Bacillus pseudofirmus OF4 reveals adaptations that support the ability to grow in an external pH range from 7.5 to 11.4.</title>
        <authorList>
            <person name="Janto B."/>
            <person name="Ahmed A."/>
            <person name="Ito M."/>
            <person name="Liu J."/>
            <person name="Hicks D.B."/>
            <person name="Pagni S."/>
            <person name="Fackelmayer O.J."/>
            <person name="Smith T.A."/>
            <person name="Earl J."/>
            <person name="Elbourne L.D."/>
            <person name="Hassan K."/>
            <person name="Paulsen I.T."/>
            <person name="Kolsto A.B."/>
            <person name="Tourasse N.J."/>
            <person name="Ehrlich G.D."/>
            <person name="Boissy R."/>
            <person name="Ivey D.M."/>
            <person name="Li G."/>
            <person name="Xue Y."/>
            <person name="Ma Y."/>
            <person name="Hu F.Z."/>
            <person name="Krulwich T.A."/>
        </authorList>
    </citation>
    <scope>NUCLEOTIDE SEQUENCE [LARGE SCALE GENOMIC DNA]</scope>
    <source>
        <strain evidence="2">ATCC BAA-2126 / JCM 17055 / OF4</strain>
    </source>
</reference>
<dbReference type="EMBL" id="CP001878">
    <property type="protein sequence ID" value="ADC48793.1"/>
    <property type="molecule type" value="Genomic_DNA"/>
</dbReference>
<dbReference type="AlphaFoldDB" id="D3FX38"/>
<evidence type="ECO:0000313" key="2">
    <source>
        <dbReference type="Proteomes" id="UP000001544"/>
    </source>
</evidence>
<sequence length="89" mass="11064">MREPERIERILHLLNTIWQQQPDWRFNQLIYNLQNLYSQQNNEYGRRKAIQKTDYGEVNSSYLDFFFLEDDKWENFLVEIIDNMKSENE</sequence>
<protein>
    <submittedName>
        <fullName evidence="1">Uncharacterized protein</fullName>
    </submittedName>
</protein>
<proteinExistence type="predicted"/>
<evidence type="ECO:0000313" key="1">
    <source>
        <dbReference type="EMBL" id="ADC48793.1"/>
    </source>
</evidence>
<name>D3FX38_ALKPO</name>
<dbReference type="eggNOG" id="ENOG5033EI8">
    <property type="taxonomic scope" value="Bacteria"/>
</dbReference>
<dbReference type="HOGENOM" id="CLU_2448518_0_0_9"/>
<organism evidence="1 2">
    <name type="scientific">Alkalihalophilus pseudofirmus (strain ATCC BAA-2126 / JCM 17055 / OF4)</name>
    <name type="common">Bacillus pseudofirmus</name>
    <dbReference type="NCBI Taxonomy" id="398511"/>
    <lineage>
        <taxon>Bacteria</taxon>
        <taxon>Bacillati</taxon>
        <taxon>Bacillota</taxon>
        <taxon>Bacilli</taxon>
        <taxon>Bacillales</taxon>
        <taxon>Bacillaceae</taxon>
        <taxon>Alkalihalophilus</taxon>
    </lineage>
</organism>
<keyword evidence="2" id="KW-1185">Reference proteome</keyword>
<dbReference type="KEGG" id="bpf:BpOF4_03635"/>